<feature type="compositionally biased region" description="Basic residues" evidence="6">
    <location>
        <begin position="175"/>
        <end position="184"/>
    </location>
</feature>
<feature type="transmembrane region" description="Helical" evidence="7">
    <location>
        <begin position="68"/>
        <end position="87"/>
    </location>
</feature>
<evidence type="ECO:0000256" key="1">
    <source>
        <dbReference type="ARBA" id="ARBA00004141"/>
    </source>
</evidence>
<feature type="compositionally biased region" description="Basic and acidic residues" evidence="6">
    <location>
        <begin position="186"/>
        <end position="198"/>
    </location>
</feature>
<sequence>MDRVNDAVSWYQEKISTYDKQLWEKSVEQKVLKSIQNVPRKTTKVHPGLIDLDLVRGSMFTKAKAQHSWFAVTRLGLIRVIFLPFYYKWWLKSTCRWITCLLLLLYASQFFTMIIYFTDGSNHLSAENLSLAHLLSPLVMMAISGLIHEHIVDTQLTGRSRRCNLSARPSESLNRKKPKGKYGQKRVPERDSGSHDTGIDTNAEDCTQGRCHCGDRKSRRKTKAASEDRVQESLLKQLQEDADDETEDDLSATNAVKTHRRSRSNRSLLSDKETVTYKNATDDENGVSGITAEAEMSEEATGELLLPQDSECVLSNDRPADHEESFGLRKRLNAPDSDVPPLRPSSRVKSLPETSSCDSEKEEPSVLQKVQSSGMEWDDTGATDITSCSDSSDSENSSSSHQDGCEEDTHNRKQNIHHVASIMNNLASSTAKVSCLIWEGDEVKKVDLTVLDVGWTIIKRVECIPEKADYIKMGVVLSFLLVLMPCAFRLYHSHEAFVALNWADTNDLAKIPGLLTGENWRQKVLVINGLLQRFCLSLVFFFLLSVVEKTFKQRLLYAKHFCYLTSSRRSKKYELPHFRLNKVRNIKIWLSLRSYLKKCGPQRSVDSIVSAAFMLAVLLVSIMCIQVFIHPYLDAVYIETSLLQLLHDYGRFLDHLGNWELVLWAMALSLYLLRFITLGTKINKKYRNFAVLITEQINLYLHMEQKPHKKEELMVANSVLKLAEDLLKELESPFKISGLSANPFLYNITKVIILSAFSAVLTEILGFKLKLYKIKLRA</sequence>
<dbReference type="OrthoDB" id="10066656at2759"/>
<reference evidence="11" key="1">
    <citation type="submission" date="2012-12" db="EMBL/GenBank/DDBJ databases">
        <authorList>
            <person name="Hellsten U."/>
            <person name="Grimwood J."/>
            <person name="Chapman J.A."/>
            <person name="Shapiro H."/>
            <person name="Aerts A."/>
            <person name="Otillar R.P."/>
            <person name="Terry A.Y."/>
            <person name="Boore J.L."/>
            <person name="Simakov O."/>
            <person name="Marletaz F."/>
            <person name="Cho S.-J."/>
            <person name="Edsinger-Gonzales E."/>
            <person name="Havlak P."/>
            <person name="Kuo D.-H."/>
            <person name="Larsson T."/>
            <person name="Lv J."/>
            <person name="Arendt D."/>
            <person name="Savage R."/>
            <person name="Osoegawa K."/>
            <person name="de Jong P."/>
            <person name="Lindberg D.R."/>
            <person name="Seaver E.C."/>
            <person name="Weisblat D.A."/>
            <person name="Putnam N.H."/>
            <person name="Grigoriev I.V."/>
            <person name="Rokhsar D.S."/>
        </authorList>
    </citation>
    <scope>NUCLEOTIDE SEQUENCE</scope>
    <source>
        <strain evidence="11">I ESC-2004</strain>
    </source>
</reference>
<feature type="compositionally biased region" description="Low complexity" evidence="6">
    <location>
        <begin position="387"/>
        <end position="400"/>
    </location>
</feature>
<dbReference type="PANTHER" id="PTHR12680">
    <property type="entry name" value="PUTATIVE HOMEODOMAIN TRANSCRIPTION FACTOR PHTF"/>
    <property type="match status" value="1"/>
</dbReference>
<evidence type="ECO:0000259" key="8">
    <source>
        <dbReference type="Pfam" id="PF12129"/>
    </source>
</evidence>
<organism evidence="9">
    <name type="scientific">Capitella teleta</name>
    <name type="common">Polychaete worm</name>
    <dbReference type="NCBI Taxonomy" id="283909"/>
    <lineage>
        <taxon>Eukaryota</taxon>
        <taxon>Metazoa</taxon>
        <taxon>Spiralia</taxon>
        <taxon>Lophotrochozoa</taxon>
        <taxon>Annelida</taxon>
        <taxon>Polychaeta</taxon>
        <taxon>Sedentaria</taxon>
        <taxon>Scolecida</taxon>
        <taxon>Capitellidae</taxon>
        <taxon>Capitella</taxon>
    </lineage>
</organism>
<dbReference type="PANTHER" id="PTHR12680:SF6">
    <property type="entry name" value="PROTEIN PHTF"/>
    <property type="match status" value="1"/>
</dbReference>
<accession>R7URX4</accession>
<evidence type="ECO:0000256" key="4">
    <source>
        <dbReference type="ARBA" id="ARBA00023136"/>
    </source>
</evidence>
<dbReference type="Pfam" id="PF12129">
    <property type="entry name" value="PHTF1-2_N"/>
    <property type="match status" value="1"/>
</dbReference>
<feature type="transmembrane region" description="Helical" evidence="7">
    <location>
        <begin position="607"/>
        <end position="629"/>
    </location>
</feature>
<dbReference type="EMBL" id="KB300949">
    <property type="protein sequence ID" value="ELU06136.1"/>
    <property type="molecule type" value="Genomic_DNA"/>
</dbReference>
<evidence type="ECO:0000256" key="7">
    <source>
        <dbReference type="SAM" id="Phobius"/>
    </source>
</evidence>
<dbReference type="EnsemblMetazoa" id="CapteT227509">
    <property type="protein sequence ID" value="CapteP227509"/>
    <property type="gene ID" value="CapteG227509"/>
</dbReference>
<dbReference type="FunCoup" id="R7URX4">
    <property type="interactions" value="164"/>
</dbReference>
<feature type="domain" description="PHTF1/2 N-terminal" evidence="8">
    <location>
        <begin position="3"/>
        <end position="155"/>
    </location>
</feature>
<dbReference type="InterPro" id="IPR039775">
    <property type="entry name" value="PHTF1/2"/>
</dbReference>
<feature type="transmembrane region" description="Helical" evidence="7">
    <location>
        <begin position="524"/>
        <end position="547"/>
    </location>
</feature>
<feature type="compositionally biased region" description="Basic and acidic residues" evidence="6">
    <location>
        <begin position="318"/>
        <end position="327"/>
    </location>
</feature>
<dbReference type="OMA" id="IPTFCRL"/>
<dbReference type="GO" id="GO:0016020">
    <property type="term" value="C:membrane"/>
    <property type="evidence" value="ECO:0007669"/>
    <property type="project" value="UniProtKB-SubCell"/>
</dbReference>
<dbReference type="HOGENOM" id="CLU_013937_0_0_1"/>
<feature type="transmembrane region" description="Helical" evidence="7">
    <location>
        <begin position="99"/>
        <end position="118"/>
    </location>
</feature>
<name>R7URX4_CAPTE</name>
<feature type="transmembrane region" description="Helical" evidence="7">
    <location>
        <begin position="661"/>
        <end position="679"/>
    </location>
</feature>
<keyword evidence="4 7" id="KW-0472">Membrane</keyword>
<feature type="transmembrane region" description="Helical" evidence="7">
    <location>
        <begin position="744"/>
        <end position="767"/>
    </location>
</feature>
<keyword evidence="5" id="KW-0325">Glycoprotein</keyword>
<comment type="subcellular location">
    <subcellularLocation>
        <location evidence="1">Membrane</location>
        <topology evidence="1">Multi-pass membrane protein</topology>
    </subcellularLocation>
</comment>
<evidence type="ECO:0000313" key="11">
    <source>
        <dbReference type="Proteomes" id="UP000014760"/>
    </source>
</evidence>
<dbReference type="InterPro" id="IPR021980">
    <property type="entry name" value="PHTF1/2_N"/>
</dbReference>
<keyword evidence="3 7" id="KW-1133">Transmembrane helix</keyword>
<evidence type="ECO:0000256" key="2">
    <source>
        <dbReference type="ARBA" id="ARBA00022692"/>
    </source>
</evidence>
<feature type="region of interest" description="Disordered" evidence="6">
    <location>
        <begin position="314"/>
        <end position="410"/>
    </location>
</feature>
<dbReference type="STRING" id="283909.R7URX4"/>
<feature type="region of interest" description="Disordered" evidence="6">
    <location>
        <begin position="165"/>
        <end position="273"/>
    </location>
</feature>
<reference evidence="9 11" key="2">
    <citation type="journal article" date="2013" name="Nature">
        <title>Insights into bilaterian evolution from three spiralian genomes.</title>
        <authorList>
            <person name="Simakov O."/>
            <person name="Marletaz F."/>
            <person name="Cho S.J."/>
            <person name="Edsinger-Gonzales E."/>
            <person name="Havlak P."/>
            <person name="Hellsten U."/>
            <person name="Kuo D.H."/>
            <person name="Larsson T."/>
            <person name="Lv J."/>
            <person name="Arendt D."/>
            <person name="Savage R."/>
            <person name="Osoegawa K."/>
            <person name="de Jong P."/>
            <person name="Grimwood J."/>
            <person name="Chapman J.A."/>
            <person name="Shapiro H."/>
            <person name="Aerts A."/>
            <person name="Otillar R.P."/>
            <person name="Terry A.Y."/>
            <person name="Boore J.L."/>
            <person name="Grigoriev I.V."/>
            <person name="Lindberg D.R."/>
            <person name="Seaver E.C."/>
            <person name="Weisblat D.A."/>
            <person name="Putnam N.H."/>
            <person name="Rokhsar D.S."/>
        </authorList>
    </citation>
    <scope>NUCLEOTIDE SEQUENCE</scope>
    <source>
        <strain evidence="9 11">I ESC-2004</strain>
    </source>
</reference>
<evidence type="ECO:0000313" key="10">
    <source>
        <dbReference type="EnsemblMetazoa" id="CapteP227509"/>
    </source>
</evidence>
<feature type="transmembrane region" description="Helical" evidence="7">
    <location>
        <begin position="470"/>
        <end position="491"/>
    </location>
</feature>
<proteinExistence type="predicted"/>
<keyword evidence="2 7" id="KW-0812">Transmembrane</keyword>
<dbReference type="Proteomes" id="UP000014760">
    <property type="component" value="Unassembled WGS sequence"/>
</dbReference>
<feature type="transmembrane region" description="Helical" evidence="7">
    <location>
        <begin position="130"/>
        <end position="152"/>
    </location>
</feature>
<evidence type="ECO:0000256" key="5">
    <source>
        <dbReference type="ARBA" id="ARBA00023180"/>
    </source>
</evidence>
<gene>
    <name evidence="9" type="ORF">CAPTEDRAFT_227509</name>
</gene>
<protein>
    <recommendedName>
        <fullName evidence="8">PHTF1/2 N-terminal domain-containing protein</fullName>
    </recommendedName>
</protein>
<keyword evidence="11" id="KW-1185">Reference proteome</keyword>
<evidence type="ECO:0000313" key="9">
    <source>
        <dbReference type="EMBL" id="ELU06136.1"/>
    </source>
</evidence>
<evidence type="ECO:0000256" key="3">
    <source>
        <dbReference type="ARBA" id="ARBA00022989"/>
    </source>
</evidence>
<dbReference type="AlphaFoldDB" id="R7URX4"/>
<evidence type="ECO:0000256" key="6">
    <source>
        <dbReference type="SAM" id="MobiDB-lite"/>
    </source>
</evidence>
<reference evidence="10" key="3">
    <citation type="submission" date="2015-06" db="UniProtKB">
        <authorList>
            <consortium name="EnsemblMetazoa"/>
        </authorList>
    </citation>
    <scope>IDENTIFICATION</scope>
</reference>
<dbReference type="EMBL" id="AMQN01001262">
    <property type="status" value="NOT_ANNOTATED_CDS"/>
    <property type="molecule type" value="Genomic_DNA"/>
</dbReference>
<feature type="compositionally biased region" description="Acidic residues" evidence="6">
    <location>
        <begin position="240"/>
        <end position="250"/>
    </location>
</feature>
<dbReference type="GO" id="GO:0005783">
    <property type="term" value="C:endoplasmic reticulum"/>
    <property type="evidence" value="ECO:0007669"/>
    <property type="project" value="InterPro"/>
</dbReference>